<dbReference type="GO" id="GO:0005525">
    <property type="term" value="F:GTP binding"/>
    <property type="evidence" value="ECO:0007669"/>
    <property type="project" value="UniProtKB-UniRule"/>
</dbReference>
<dbReference type="InterPro" id="IPR027417">
    <property type="entry name" value="P-loop_NTPase"/>
</dbReference>
<dbReference type="EC" id="3.6.5.-" evidence="8"/>
<evidence type="ECO:0000313" key="12">
    <source>
        <dbReference type="EMBL" id="QNI31390.1"/>
    </source>
</evidence>
<proteinExistence type="inferred from homology"/>
<dbReference type="InterPro" id="IPR006074">
    <property type="entry name" value="GTP1-OBG_CS"/>
</dbReference>
<evidence type="ECO:0000256" key="6">
    <source>
        <dbReference type="ARBA" id="ARBA00022842"/>
    </source>
</evidence>
<dbReference type="SUPFAM" id="SSF52540">
    <property type="entry name" value="P-loop containing nucleoside triphosphate hydrolases"/>
    <property type="match status" value="1"/>
</dbReference>
<organism evidence="12 13">
    <name type="scientific">Alloacidobacterium dinghuense</name>
    <dbReference type="NCBI Taxonomy" id="2763107"/>
    <lineage>
        <taxon>Bacteria</taxon>
        <taxon>Pseudomonadati</taxon>
        <taxon>Acidobacteriota</taxon>
        <taxon>Terriglobia</taxon>
        <taxon>Terriglobales</taxon>
        <taxon>Acidobacteriaceae</taxon>
        <taxon>Alloacidobacterium</taxon>
    </lineage>
</organism>
<dbReference type="AlphaFoldDB" id="A0A7G8BFS0"/>
<dbReference type="NCBIfam" id="NF008955">
    <property type="entry name" value="PRK12297.1"/>
    <property type="match status" value="1"/>
</dbReference>
<dbReference type="InterPro" id="IPR036726">
    <property type="entry name" value="GTP1_OBG_dom_sf"/>
</dbReference>
<feature type="binding site" evidence="8">
    <location>
        <position position="192"/>
    </location>
    <ligand>
        <name>Mg(2+)</name>
        <dbReference type="ChEBI" id="CHEBI:18420"/>
    </ligand>
</feature>
<dbReference type="Gene3D" id="2.70.210.12">
    <property type="entry name" value="GTP1/OBG domain"/>
    <property type="match status" value="1"/>
</dbReference>
<evidence type="ECO:0000259" key="11">
    <source>
        <dbReference type="PROSITE" id="PS51883"/>
    </source>
</evidence>
<dbReference type="RefSeq" id="WP_186741986.1">
    <property type="nucleotide sequence ID" value="NZ_CP060394.1"/>
</dbReference>
<dbReference type="GO" id="GO:0005737">
    <property type="term" value="C:cytoplasm"/>
    <property type="evidence" value="ECO:0007669"/>
    <property type="project" value="UniProtKB-SubCell"/>
</dbReference>
<evidence type="ECO:0000313" key="13">
    <source>
        <dbReference type="Proteomes" id="UP000515312"/>
    </source>
</evidence>
<feature type="binding site" evidence="8">
    <location>
        <begin position="215"/>
        <end position="218"/>
    </location>
    <ligand>
        <name>GTP</name>
        <dbReference type="ChEBI" id="CHEBI:37565"/>
    </ligand>
</feature>
<protein>
    <recommendedName>
        <fullName evidence="8">GTPase Obg</fullName>
        <ecNumber evidence="8">3.6.5.-</ecNumber>
    </recommendedName>
    <alternativeName>
        <fullName evidence="8">GTP-binding protein Obg</fullName>
    </alternativeName>
</protein>
<dbReference type="GO" id="GO:0043022">
    <property type="term" value="F:ribosome binding"/>
    <property type="evidence" value="ECO:0007669"/>
    <property type="project" value="UniProtKB-ARBA"/>
</dbReference>
<evidence type="ECO:0000259" key="10">
    <source>
        <dbReference type="PROSITE" id="PS51710"/>
    </source>
</evidence>
<comment type="subunit">
    <text evidence="8">Monomer.</text>
</comment>
<dbReference type="GO" id="GO:0042254">
    <property type="term" value="P:ribosome biogenesis"/>
    <property type="evidence" value="ECO:0007669"/>
    <property type="project" value="UniProtKB-UniRule"/>
</dbReference>
<keyword evidence="13" id="KW-1185">Reference proteome</keyword>
<keyword evidence="2 8" id="KW-0963">Cytoplasm</keyword>
<evidence type="ECO:0000256" key="4">
    <source>
        <dbReference type="ARBA" id="ARBA00022741"/>
    </source>
</evidence>
<comment type="function">
    <text evidence="8">An essential GTPase which binds GTP, GDP and possibly (p)ppGpp with moderate affinity, with high nucleotide exchange rates and a fairly low GTP hydrolysis rate. Plays a role in control of the cell cycle, stress response, ribosome biogenesis and in those bacteria that undergo differentiation, in morphogenesis control.</text>
</comment>
<comment type="cofactor">
    <cofactor evidence="8">
        <name>Mg(2+)</name>
        <dbReference type="ChEBI" id="CHEBI:18420"/>
    </cofactor>
</comment>
<name>A0A7G8BFS0_9BACT</name>
<dbReference type="NCBIfam" id="NF008956">
    <property type="entry name" value="PRK12299.1"/>
    <property type="match status" value="1"/>
</dbReference>
<evidence type="ECO:0000256" key="1">
    <source>
        <dbReference type="ARBA" id="ARBA00007699"/>
    </source>
</evidence>
<feature type="domain" description="Obg" evidence="11">
    <location>
        <begin position="1"/>
        <end position="158"/>
    </location>
</feature>
<dbReference type="HAMAP" id="MF_01454">
    <property type="entry name" value="GTPase_Obg"/>
    <property type="match status" value="1"/>
</dbReference>
<comment type="subcellular location">
    <subcellularLocation>
        <location evidence="8">Cytoplasm</location>
    </subcellularLocation>
</comment>
<accession>A0A7G8BFS0</accession>
<feature type="region of interest" description="Disordered" evidence="9">
    <location>
        <begin position="60"/>
        <end position="84"/>
    </location>
</feature>
<evidence type="ECO:0000256" key="5">
    <source>
        <dbReference type="ARBA" id="ARBA00022801"/>
    </source>
</evidence>
<dbReference type="InterPro" id="IPR045086">
    <property type="entry name" value="OBG_GTPase"/>
</dbReference>
<dbReference type="PRINTS" id="PR00326">
    <property type="entry name" value="GTP1OBG"/>
</dbReference>
<dbReference type="Pfam" id="PF01018">
    <property type="entry name" value="GTP1_OBG"/>
    <property type="match status" value="1"/>
</dbReference>
<evidence type="ECO:0000256" key="9">
    <source>
        <dbReference type="SAM" id="MobiDB-lite"/>
    </source>
</evidence>
<evidence type="ECO:0000256" key="8">
    <source>
        <dbReference type="HAMAP-Rule" id="MF_01454"/>
    </source>
</evidence>
<dbReference type="PROSITE" id="PS51883">
    <property type="entry name" value="OBG"/>
    <property type="match status" value="1"/>
</dbReference>
<comment type="similarity">
    <text evidence="1 8">Belongs to the TRAFAC class OBG-HflX-like GTPase superfamily. OBG GTPase family.</text>
</comment>
<dbReference type="GO" id="GO:0003924">
    <property type="term" value="F:GTPase activity"/>
    <property type="evidence" value="ECO:0007669"/>
    <property type="project" value="UniProtKB-UniRule"/>
</dbReference>
<reference evidence="12 13" key="1">
    <citation type="submission" date="2020-08" db="EMBL/GenBank/DDBJ databases">
        <title>Edaphobacter telluris sp. nov. and Acidobacterium dinghuensis sp. nov., two acidobacteria isolated from forest soil.</title>
        <authorList>
            <person name="Fu J."/>
            <person name="Qiu L."/>
        </authorList>
    </citation>
    <scope>NUCLEOTIDE SEQUENCE [LARGE SCALE GENOMIC DNA]</scope>
    <source>
        <strain evidence="12">4Y35</strain>
    </source>
</reference>
<keyword evidence="6 8" id="KW-0460">Magnesium</keyword>
<dbReference type="CDD" id="cd01898">
    <property type="entry name" value="Obg"/>
    <property type="match status" value="1"/>
</dbReference>
<dbReference type="Pfam" id="PF01926">
    <property type="entry name" value="MMR_HSR1"/>
    <property type="match status" value="1"/>
</dbReference>
<dbReference type="NCBIfam" id="TIGR02729">
    <property type="entry name" value="Obg_CgtA"/>
    <property type="match status" value="1"/>
</dbReference>
<dbReference type="Proteomes" id="UP000515312">
    <property type="component" value="Chromosome"/>
</dbReference>
<dbReference type="SUPFAM" id="SSF82051">
    <property type="entry name" value="Obg GTP-binding protein N-terminal domain"/>
    <property type="match status" value="1"/>
</dbReference>
<feature type="domain" description="OBG-type G" evidence="10">
    <location>
        <begin position="159"/>
        <end position="333"/>
    </location>
</feature>
<dbReference type="InterPro" id="IPR006073">
    <property type="entry name" value="GTP-bd"/>
</dbReference>
<feature type="binding site" evidence="8">
    <location>
        <begin position="314"/>
        <end position="316"/>
    </location>
    <ligand>
        <name>GTP</name>
        <dbReference type="ChEBI" id="CHEBI:37565"/>
    </ligand>
</feature>
<feature type="binding site" evidence="8">
    <location>
        <position position="172"/>
    </location>
    <ligand>
        <name>Mg(2+)</name>
        <dbReference type="ChEBI" id="CHEBI:18420"/>
    </ligand>
</feature>
<keyword evidence="3 8" id="KW-0479">Metal-binding</keyword>
<evidence type="ECO:0000256" key="7">
    <source>
        <dbReference type="ARBA" id="ARBA00023134"/>
    </source>
</evidence>
<dbReference type="PIRSF" id="PIRSF002401">
    <property type="entry name" value="GTP_bd_Obg/CgtA"/>
    <property type="match status" value="1"/>
</dbReference>
<sequence>MFIDEARILVKAGDGGNGCVAFRREKFVPRGGPSGGDGGRGGDVVMESSQRHNTLVHFRFNPEHKAERGRHGEGSNCTGRDGEGTVLKVPVGTALFDDETGELVHDFARPDERIVVARGGRGGRGNQHFATSTHQAPREHELGRAGEEKRYRLELKLLADVGLVGYPNVGKSTLISRLSAAKPKIADYPFTTLEPNLGVVSIGEAPHEESYVVADIPGLIEGAHLGAGLGVQFLRHIERTRLLVHLVDVSDSSGRPDPVEDFKVILGELKSFGHGLDEKPMIVVASKADVANPEKLKKLQTMAKRKKLAFFAISAVTGLGVDALKYAIGDRVRELRETELVAPST</sequence>
<dbReference type="PANTHER" id="PTHR11702:SF31">
    <property type="entry name" value="MITOCHONDRIAL RIBOSOME-ASSOCIATED GTPASE 2"/>
    <property type="match status" value="1"/>
</dbReference>
<keyword evidence="5 8" id="KW-0378">Hydrolase</keyword>
<keyword evidence="7 8" id="KW-0342">GTP-binding</keyword>
<dbReference type="PROSITE" id="PS00905">
    <property type="entry name" value="GTP1_OBG"/>
    <property type="match status" value="1"/>
</dbReference>
<feature type="binding site" evidence="8">
    <location>
        <begin position="190"/>
        <end position="194"/>
    </location>
    <ligand>
        <name>GTP</name>
        <dbReference type="ChEBI" id="CHEBI:37565"/>
    </ligand>
</feature>
<dbReference type="GO" id="GO:0000287">
    <property type="term" value="F:magnesium ion binding"/>
    <property type="evidence" value="ECO:0007669"/>
    <property type="project" value="InterPro"/>
</dbReference>
<dbReference type="FunFam" id="2.70.210.12:FF:000001">
    <property type="entry name" value="GTPase Obg"/>
    <property type="match status" value="1"/>
</dbReference>
<dbReference type="PANTHER" id="PTHR11702">
    <property type="entry name" value="DEVELOPMENTALLY REGULATED GTP-BINDING PROTEIN-RELATED"/>
    <property type="match status" value="1"/>
</dbReference>
<dbReference type="InterPro" id="IPR006169">
    <property type="entry name" value="GTP1_OBG_dom"/>
</dbReference>
<dbReference type="EMBL" id="CP060394">
    <property type="protein sequence ID" value="QNI31390.1"/>
    <property type="molecule type" value="Genomic_DNA"/>
</dbReference>
<evidence type="ECO:0000256" key="3">
    <source>
        <dbReference type="ARBA" id="ARBA00022723"/>
    </source>
</evidence>
<gene>
    <name evidence="12" type="primary">obgE</name>
    <name evidence="8" type="synonym">obg</name>
    <name evidence="12" type="ORF">H7849_20275</name>
</gene>
<dbReference type="PROSITE" id="PS51710">
    <property type="entry name" value="G_OBG"/>
    <property type="match status" value="1"/>
</dbReference>
<keyword evidence="4 8" id="KW-0547">Nucleotide-binding</keyword>
<dbReference type="KEGG" id="adin:H7849_20275"/>
<dbReference type="InterPro" id="IPR031167">
    <property type="entry name" value="G_OBG"/>
</dbReference>
<evidence type="ECO:0000256" key="2">
    <source>
        <dbReference type="ARBA" id="ARBA00022490"/>
    </source>
</evidence>
<feature type="compositionally biased region" description="Basic and acidic residues" evidence="9">
    <location>
        <begin position="60"/>
        <end position="73"/>
    </location>
</feature>
<feature type="region of interest" description="Disordered" evidence="9">
    <location>
        <begin position="118"/>
        <end position="141"/>
    </location>
</feature>
<feature type="binding site" evidence="8">
    <location>
        <begin position="165"/>
        <end position="172"/>
    </location>
    <ligand>
        <name>GTP</name>
        <dbReference type="ChEBI" id="CHEBI:37565"/>
    </ligand>
</feature>
<feature type="binding site" evidence="8">
    <location>
        <begin position="286"/>
        <end position="289"/>
    </location>
    <ligand>
        <name>GTP</name>
        <dbReference type="ChEBI" id="CHEBI:37565"/>
    </ligand>
</feature>
<dbReference type="InterPro" id="IPR014100">
    <property type="entry name" value="GTP-bd_Obg/CgtA"/>
</dbReference>
<dbReference type="Gene3D" id="3.40.50.300">
    <property type="entry name" value="P-loop containing nucleotide triphosphate hydrolases"/>
    <property type="match status" value="1"/>
</dbReference>